<evidence type="ECO:0000256" key="9">
    <source>
        <dbReference type="ARBA" id="ARBA00023157"/>
    </source>
</evidence>
<dbReference type="PROSITE" id="PS50835">
    <property type="entry name" value="IG_LIKE"/>
    <property type="match status" value="1"/>
</dbReference>
<evidence type="ECO:0000256" key="6">
    <source>
        <dbReference type="ARBA" id="ARBA00022729"/>
    </source>
</evidence>
<accession>A0AAV7CVW1</accession>
<evidence type="ECO:0000256" key="8">
    <source>
        <dbReference type="ARBA" id="ARBA00023136"/>
    </source>
</evidence>
<organism evidence="18 19">
    <name type="scientific">Engystomops pustulosus</name>
    <name type="common">Tungara frog</name>
    <name type="synonym">Physalaemus pustulosus</name>
    <dbReference type="NCBI Taxonomy" id="76066"/>
    <lineage>
        <taxon>Eukaryota</taxon>
        <taxon>Metazoa</taxon>
        <taxon>Chordata</taxon>
        <taxon>Craniata</taxon>
        <taxon>Vertebrata</taxon>
        <taxon>Euteleostomi</taxon>
        <taxon>Amphibia</taxon>
        <taxon>Batrachia</taxon>
        <taxon>Anura</taxon>
        <taxon>Neobatrachia</taxon>
        <taxon>Hyloidea</taxon>
        <taxon>Leptodactylidae</taxon>
        <taxon>Leiuperinae</taxon>
        <taxon>Engystomops</taxon>
    </lineage>
</organism>
<keyword evidence="4" id="KW-0964">Secreted</keyword>
<dbReference type="GO" id="GO:0004888">
    <property type="term" value="F:transmembrane signaling receptor activity"/>
    <property type="evidence" value="ECO:0007669"/>
    <property type="project" value="TreeGrafter"/>
</dbReference>
<keyword evidence="10" id="KW-0325">Glycoprotein</keyword>
<evidence type="ECO:0000259" key="17">
    <source>
        <dbReference type="PROSITE" id="PS50835"/>
    </source>
</evidence>
<dbReference type="Gene3D" id="2.60.40.10">
    <property type="entry name" value="Immunoglobulins"/>
    <property type="match status" value="3"/>
</dbReference>
<feature type="chain" id="PRO_5043428753" description="Polymeric immunoglobulin receptor" evidence="16">
    <location>
        <begin position="20"/>
        <end position="411"/>
    </location>
</feature>
<dbReference type="SMART" id="SM00409">
    <property type="entry name" value="IG"/>
    <property type="match status" value="3"/>
</dbReference>
<dbReference type="InterPro" id="IPR003599">
    <property type="entry name" value="Ig_sub"/>
</dbReference>
<comment type="function">
    <text evidence="13">Through its N-linked glycans ensures anchoring of secretory IgA (sIgA) molecules to mucus lining the epithelial surface to neutralize extracellular pathogens. On its own (free form) may act as a non-specific microbial scavenger to prevent pathogen interaction with epithelial cells.</text>
</comment>
<keyword evidence="3" id="KW-1003">Cell membrane</keyword>
<name>A0AAV7CVW1_ENGPU</name>
<evidence type="ECO:0000256" key="11">
    <source>
        <dbReference type="ARBA" id="ARBA00023319"/>
    </source>
</evidence>
<evidence type="ECO:0000256" key="3">
    <source>
        <dbReference type="ARBA" id="ARBA00022475"/>
    </source>
</evidence>
<sequence length="411" mass="46475">MSIETTLTMFSLLLQAVSGYLLGPSEVTGAIGGSVIIPCYFNPISANIHGRKFWCKMTRQNCITIISTNNYIAQNYINRTNLVIDRNYFQINMTNLQRWENGIYRCGIGNNNNLNYYNVNLTISGGKNIPYSTVIIIANFKESITINCPVHKNTTTKWNYWCKMNKKGGPTCDMIVNSSGYVHKNFWGRVLIHEVSNTSDFKVLVNNIKINDFGFYRCGTGKFEDGSNWTDIHIHTINPSDTIRHWNSKPLIRSPGELFEVQCKIPKSFLSVSLVYWCHWNETGCLRLIDSDGFIQEGFQSRISMSDRTYTIKISQLELGDTGYYWCFITDGKNIETSSVEVHIIETTTSHYSQTLSSTGNVSFATLLTTNIRQENTTWDHITITERNQTGGATIAQIATVPIPTTNSTQG</sequence>
<comment type="function">
    <text evidence="12">Mediates selective transcytosis of polymeric IgA and IgM across mucosal epithelial cells. Binds polymeric IgA and IgM at the basolateral surface of epithelial cells. The complex is then transported across the cell to be secreted at the apical surface. During this process, a cleavage occurs that separates the extracellular (known as the secretory component) from the transmembrane segment.</text>
</comment>
<evidence type="ECO:0000256" key="5">
    <source>
        <dbReference type="ARBA" id="ARBA00022692"/>
    </source>
</evidence>
<evidence type="ECO:0000256" key="13">
    <source>
        <dbReference type="ARBA" id="ARBA00049604"/>
    </source>
</evidence>
<keyword evidence="8" id="KW-0472">Membrane</keyword>
<dbReference type="Proteomes" id="UP000824782">
    <property type="component" value="Unassembled WGS sequence"/>
</dbReference>
<keyword evidence="5" id="KW-0812">Transmembrane</keyword>
<evidence type="ECO:0000256" key="4">
    <source>
        <dbReference type="ARBA" id="ARBA00022525"/>
    </source>
</evidence>
<comment type="caution">
    <text evidence="18">The sequence shown here is derived from an EMBL/GenBank/DDBJ whole genome shotgun (WGS) entry which is preliminary data.</text>
</comment>
<comment type="subcellular location">
    <subcellularLocation>
        <location evidence="1">Cell membrane</location>
        <topology evidence="1">Single-pass type I membrane protein</topology>
    </subcellularLocation>
    <subcellularLocation>
        <location evidence="2">Secreted</location>
    </subcellularLocation>
</comment>
<gene>
    <name evidence="18" type="ORF">GDO81_006330</name>
</gene>
<evidence type="ECO:0000256" key="16">
    <source>
        <dbReference type="SAM" id="SignalP"/>
    </source>
</evidence>
<dbReference type="PANTHER" id="PTHR11860:SF82">
    <property type="entry name" value="POLYMERIC IMMUNOGLOBULIN RECEPTOR"/>
    <property type="match status" value="1"/>
</dbReference>
<dbReference type="InterPro" id="IPR007110">
    <property type="entry name" value="Ig-like_dom"/>
</dbReference>
<feature type="signal peptide" evidence="16">
    <location>
        <begin position="1"/>
        <end position="19"/>
    </location>
</feature>
<evidence type="ECO:0000256" key="10">
    <source>
        <dbReference type="ARBA" id="ARBA00023180"/>
    </source>
</evidence>
<keyword evidence="9" id="KW-1015">Disulfide bond</keyword>
<evidence type="ECO:0000256" key="14">
    <source>
        <dbReference type="ARBA" id="ARBA00049678"/>
    </source>
</evidence>
<dbReference type="InterPro" id="IPR050671">
    <property type="entry name" value="CD300_family_receptors"/>
</dbReference>
<evidence type="ECO:0000256" key="2">
    <source>
        <dbReference type="ARBA" id="ARBA00004613"/>
    </source>
</evidence>
<dbReference type="EMBL" id="WNYA01000002">
    <property type="protein sequence ID" value="KAG8589280.1"/>
    <property type="molecule type" value="Genomic_DNA"/>
</dbReference>
<evidence type="ECO:0000256" key="1">
    <source>
        <dbReference type="ARBA" id="ARBA00004251"/>
    </source>
</evidence>
<protein>
    <recommendedName>
        <fullName evidence="15">Polymeric immunoglobulin receptor</fullName>
    </recommendedName>
</protein>
<evidence type="ECO:0000256" key="7">
    <source>
        <dbReference type="ARBA" id="ARBA00022989"/>
    </source>
</evidence>
<reference evidence="18" key="1">
    <citation type="thesis" date="2020" institute="ProQuest LLC" country="789 East Eisenhower Parkway, Ann Arbor, MI, USA">
        <title>Comparative Genomics and Chromosome Evolution.</title>
        <authorList>
            <person name="Mudd A.B."/>
        </authorList>
    </citation>
    <scope>NUCLEOTIDE SEQUENCE</scope>
    <source>
        <strain evidence="18">237g6f4</strain>
        <tissue evidence="18">Blood</tissue>
    </source>
</reference>
<dbReference type="InterPro" id="IPR013783">
    <property type="entry name" value="Ig-like_fold"/>
</dbReference>
<dbReference type="PANTHER" id="PTHR11860">
    <property type="entry name" value="POLYMERIC-IMMUNOGLOBULIN RECEPTOR"/>
    <property type="match status" value="1"/>
</dbReference>
<dbReference type="GO" id="GO:0005576">
    <property type="term" value="C:extracellular region"/>
    <property type="evidence" value="ECO:0007669"/>
    <property type="project" value="UniProtKB-SubCell"/>
</dbReference>
<dbReference type="GO" id="GO:0005886">
    <property type="term" value="C:plasma membrane"/>
    <property type="evidence" value="ECO:0007669"/>
    <property type="project" value="UniProtKB-SubCell"/>
</dbReference>
<dbReference type="InterPro" id="IPR036179">
    <property type="entry name" value="Ig-like_dom_sf"/>
</dbReference>
<proteinExistence type="predicted"/>
<dbReference type="SUPFAM" id="SSF48726">
    <property type="entry name" value="Immunoglobulin"/>
    <property type="match status" value="3"/>
</dbReference>
<keyword evidence="19" id="KW-1185">Reference proteome</keyword>
<keyword evidence="11" id="KW-0393">Immunoglobulin domain</keyword>
<evidence type="ECO:0000313" key="19">
    <source>
        <dbReference type="Proteomes" id="UP000824782"/>
    </source>
</evidence>
<dbReference type="InterPro" id="IPR013106">
    <property type="entry name" value="Ig_V-set"/>
</dbReference>
<keyword evidence="6 16" id="KW-0732">Signal</keyword>
<dbReference type="Pfam" id="PF07686">
    <property type="entry name" value="V-set"/>
    <property type="match status" value="2"/>
</dbReference>
<evidence type="ECO:0000313" key="18">
    <source>
        <dbReference type="EMBL" id="KAG8589280.1"/>
    </source>
</evidence>
<keyword evidence="7" id="KW-1133">Transmembrane helix</keyword>
<evidence type="ECO:0000256" key="15">
    <source>
        <dbReference type="ARBA" id="ARBA00049745"/>
    </source>
</evidence>
<feature type="domain" description="Ig-like" evidence="17">
    <location>
        <begin position="239"/>
        <end position="343"/>
    </location>
</feature>
<dbReference type="AlphaFoldDB" id="A0AAV7CVW1"/>
<evidence type="ECO:0000256" key="12">
    <source>
        <dbReference type="ARBA" id="ARBA00049599"/>
    </source>
</evidence>
<comment type="subunit">
    <text evidence="14">Interacts (mainly via CDR1-like domain) with dimeric IgA. Interacts (mainly via CDR2-like domain) with pentameric IgM.</text>
</comment>